<comment type="subcellular location">
    <subcellularLocation>
        <location evidence="1">Cell membrane</location>
        <topology evidence="1">Multi-pass membrane protein</topology>
    </subcellularLocation>
</comment>
<feature type="transmembrane region" description="Helical" evidence="7">
    <location>
        <begin position="277"/>
        <end position="301"/>
    </location>
</feature>
<dbReference type="GO" id="GO:0005886">
    <property type="term" value="C:plasma membrane"/>
    <property type="evidence" value="ECO:0007669"/>
    <property type="project" value="UniProtKB-SubCell"/>
</dbReference>
<evidence type="ECO:0000259" key="8">
    <source>
        <dbReference type="Pfam" id="PF02687"/>
    </source>
</evidence>
<keyword evidence="11" id="KW-1185">Reference proteome</keyword>
<proteinExistence type="inferred from homology"/>
<keyword evidence="5 7" id="KW-0472">Membrane</keyword>
<comment type="similarity">
    <text evidence="6">Belongs to the ABC-4 integral membrane protein family.</text>
</comment>
<name>A0A4P7VNU2_9BACT</name>
<dbReference type="Proteomes" id="UP000297031">
    <property type="component" value="Chromosome"/>
</dbReference>
<dbReference type="OrthoDB" id="9770036at2"/>
<dbReference type="InterPro" id="IPR003838">
    <property type="entry name" value="ABC3_permease_C"/>
</dbReference>
<dbReference type="PANTHER" id="PTHR30572">
    <property type="entry name" value="MEMBRANE COMPONENT OF TRANSPORTER-RELATED"/>
    <property type="match status" value="1"/>
</dbReference>
<evidence type="ECO:0000256" key="7">
    <source>
        <dbReference type="SAM" id="Phobius"/>
    </source>
</evidence>
<evidence type="ECO:0000256" key="1">
    <source>
        <dbReference type="ARBA" id="ARBA00004651"/>
    </source>
</evidence>
<gene>
    <name evidence="10" type="ORF">E7746_07230</name>
</gene>
<dbReference type="AlphaFoldDB" id="A0A4P7VNU2"/>
<organism evidence="10 11">
    <name type="scientific">Muribaculum gordoncarteri</name>
    <dbReference type="NCBI Taxonomy" id="2530390"/>
    <lineage>
        <taxon>Bacteria</taxon>
        <taxon>Pseudomonadati</taxon>
        <taxon>Bacteroidota</taxon>
        <taxon>Bacteroidia</taxon>
        <taxon>Bacteroidales</taxon>
        <taxon>Muribaculaceae</taxon>
        <taxon>Muribaculum</taxon>
    </lineage>
</organism>
<dbReference type="PANTHER" id="PTHR30572:SF4">
    <property type="entry name" value="ABC TRANSPORTER PERMEASE YTRF"/>
    <property type="match status" value="1"/>
</dbReference>
<evidence type="ECO:0000256" key="5">
    <source>
        <dbReference type="ARBA" id="ARBA00023136"/>
    </source>
</evidence>
<sequence length="405" mass="45003">MFDLINEIWQTMRTNKLRTALTGISVAWGIFMLIILLGISKGVLTSFQSSSLAQNPNKITVYPGNTSMPYKGLKEGRYIQLRDRNLDEIKNDNPHDVASATAEMNQSGTISTPLDYITTSYSGVFPGTEKMLQLPMIYGRFINEKDLNDMRKVIVLNKKDAETLFKNIGSSIGKTVDVNGIAFTLVGIYEHEWRSGTFIPYTTARALSGFDDKVYSIQVDIKGVKNMEDAERVERNIKSTLAKYNQFNPDDESAVWMWNRFSSYLNSQEAAGVLNTAMWVIGLLTLITGIVGVSNIMFVSVRERTHEIGIRRAIGARPHNILLQVIIESVAMTTLFGYIGILLGTIGNEIMAQVFADGDFIKDPRVDLSLAIEVTVVLIVSGALAGIFPAMRALKIRPVEALRTE</sequence>
<evidence type="ECO:0000313" key="10">
    <source>
        <dbReference type="EMBL" id="QCD35695.1"/>
    </source>
</evidence>
<feature type="domain" description="MacB-like periplasmic core" evidence="9">
    <location>
        <begin position="19"/>
        <end position="235"/>
    </location>
</feature>
<dbReference type="Pfam" id="PF12704">
    <property type="entry name" value="MacB_PCD"/>
    <property type="match status" value="1"/>
</dbReference>
<accession>A0A4P7VNU2</accession>
<reference evidence="10 11" key="1">
    <citation type="submission" date="2019-02" db="EMBL/GenBank/DDBJ databases">
        <title>Isolation and identification of novel species under the genus Muribaculum.</title>
        <authorList>
            <person name="Miyake S."/>
            <person name="Ding Y."/>
            <person name="Low A."/>
            <person name="Soh M."/>
            <person name="Seedorf H."/>
        </authorList>
    </citation>
    <scope>NUCLEOTIDE SEQUENCE [LARGE SCALE GENOMIC DNA]</scope>
    <source>
        <strain evidence="10 11">TLL-A4</strain>
    </source>
</reference>
<evidence type="ECO:0000256" key="4">
    <source>
        <dbReference type="ARBA" id="ARBA00022989"/>
    </source>
</evidence>
<dbReference type="Pfam" id="PF02687">
    <property type="entry name" value="FtsX"/>
    <property type="match status" value="1"/>
</dbReference>
<evidence type="ECO:0000259" key="9">
    <source>
        <dbReference type="Pfam" id="PF12704"/>
    </source>
</evidence>
<dbReference type="GO" id="GO:0022857">
    <property type="term" value="F:transmembrane transporter activity"/>
    <property type="evidence" value="ECO:0007669"/>
    <property type="project" value="TreeGrafter"/>
</dbReference>
<keyword evidence="3 7" id="KW-0812">Transmembrane</keyword>
<evidence type="ECO:0000256" key="3">
    <source>
        <dbReference type="ARBA" id="ARBA00022692"/>
    </source>
</evidence>
<protein>
    <submittedName>
        <fullName evidence="10">ABC transporter permease</fullName>
    </submittedName>
</protein>
<dbReference type="RefSeq" id="WP_136410337.1">
    <property type="nucleotide sequence ID" value="NZ_CP039393.1"/>
</dbReference>
<feature type="domain" description="ABC3 transporter permease C-terminal" evidence="8">
    <location>
        <begin position="280"/>
        <end position="397"/>
    </location>
</feature>
<dbReference type="InterPro" id="IPR025857">
    <property type="entry name" value="MacB_PCD"/>
</dbReference>
<dbReference type="KEGG" id="mgod:E7746_07230"/>
<evidence type="ECO:0000256" key="2">
    <source>
        <dbReference type="ARBA" id="ARBA00022475"/>
    </source>
</evidence>
<keyword evidence="2" id="KW-1003">Cell membrane</keyword>
<evidence type="ECO:0000256" key="6">
    <source>
        <dbReference type="ARBA" id="ARBA00038076"/>
    </source>
</evidence>
<feature type="transmembrane region" description="Helical" evidence="7">
    <location>
        <begin position="20"/>
        <end position="39"/>
    </location>
</feature>
<keyword evidence="4 7" id="KW-1133">Transmembrane helix</keyword>
<dbReference type="EMBL" id="CP039393">
    <property type="protein sequence ID" value="QCD35695.1"/>
    <property type="molecule type" value="Genomic_DNA"/>
</dbReference>
<feature type="transmembrane region" description="Helical" evidence="7">
    <location>
        <begin position="321"/>
        <end position="346"/>
    </location>
</feature>
<evidence type="ECO:0000313" key="11">
    <source>
        <dbReference type="Proteomes" id="UP000297031"/>
    </source>
</evidence>
<dbReference type="InterPro" id="IPR050250">
    <property type="entry name" value="Macrolide_Exporter_MacB"/>
</dbReference>
<feature type="transmembrane region" description="Helical" evidence="7">
    <location>
        <begin position="366"/>
        <end position="388"/>
    </location>
</feature>